<feature type="region of interest" description="Disordered" evidence="1">
    <location>
        <begin position="1"/>
        <end position="26"/>
    </location>
</feature>
<proteinExistence type="predicted"/>
<organism evidence="2">
    <name type="scientific">metagenome</name>
    <dbReference type="NCBI Taxonomy" id="256318"/>
    <lineage>
        <taxon>unclassified sequences</taxon>
        <taxon>metagenomes</taxon>
    </lineage>
</organism>
<accession>A0A380T808</accession>
<evidence type="ECO:0000313" key="2">
    <source>
        <dbReference type="EMBL" id="SUS03683.1"/>
    </source>
</evidence>
<sequence length="69" mass="8138">MTDAGGPFRHPRRARGGLNPTHYYSMKKPNSKNHVYKLIELPPHSGDVWVTPRWEQDGSSYRFYEGYWN</sequence>
<reference evidence="2" key="1">
    <citation type="submission" date="2018-07" db="EMBL/GenBank/DDBJ databases">
        <authorList>
            <person name="Quirk P.G."/>
            <person name="Krulwich T.A."/>
        </authorList>
    </citation>
    <scope>NUCLEOTIDE SEQUENCE</scope>
</reference>
<dbReference type="AlphaFoldDB" id="A0A380T808"/>
<gene>
    <name evidence="2" type="ORF">DF3PB_1090002</name>
</gene>
<dbReference type="EMBL" id="UIDG01000012">
    <property type="protein sequence ID" value="SUS03683.1"/>
    <property type="molecule type" value="Genomic_DNA"/>
</dbReference>
<name>A0A380T808_9ZZZZ</name>
<evidence type="ECO:0000256" key="1">
    <source>
        <dbReference type="SAM" id="MobiDB-lite"/>
    </source>
</evidence>
<protein>
    <submittedName>
        <fullName evidence="2">Uncharacterized protein</fullName>
    </submittedName>
</protein>